<dbReference type="PANTHER" id="PTHR31793:SF24">
    <property type="entry name" value="LONG-CHAIN ACYL-COA THIOESTERASE FADM"/>
    <property type="match status" value="1"/>
</dbReference>
<dbReference type="CDD" id="cd00586">
    <property type="entry name" value="4HBT"/>
    <property type="match status" value="1"/>
</dbReference>
<dbReference type="AlphaFoldDB" id="A0A941DIK3"/>
<gene>
    <name evidence="1" type="ORF">KDM89_04585</name>
</gene>
<proteinExistence type="predicted"/>
<evidence type="ECO:0000313" key="1">
    <source>
        <dbReference type="EMBL" id="MBR7781408.1"/>
    </source>
</evidence>
<dbReference type="InterPro" id="IPR050563">
    <property type="entry name" value="4-hydroxybenzoyl-CoA_TE"/>
</dbReference>
<name>A0A941DIK3_9BURK</name>
<dbReference type="SUPFAM" id="SSF54637">
    <property type="entry name" value="Thioesterase/thiol ester dehydrase-isomerase"/>
    <property type="match status" value="1"/>
</dbReference>
<accession>A0A941DIK3</accession>
<organism evidence="1 2">
    <name type="scientific">Undibacterium luofuense</name>
    <dbReference type="NCBI Taxonomy" id="2828733"/>
    <lineage>
        <taxon>Bacteria</taxon>
        <taxon>Pseudomonadati</taxon>
        <taxon>Pseudomonadota</taxon>
        <taxon>Betaproteobacteria</taxon>
        <taxon>Burkholderiales</taxon>
        <taxon>Oxalobacteraceae</taxon>
        <taxon>Undibacterium</taxon>
    </lineage>
</organism>
<dbReference type="Gene3D" id="3.10.129.10">
    <property type="entry name" value="Hotdog Thioesterase"/>
    <property type="match status" value="1"/>
</dbReference>
<reference evidence="1" key="1">
    <citation type="submission" date="2021-04" db="EMBL/GenBank/DDBJ databases">
        <title>novel species isolated from subtropical streams in China.</title>
        <authorList>
            <person name="Lu H."/>
        </authorList>
    </citation>
    <scope>NUCLEOTIDE SEQUENCE</scope>
    <source>
        <strain evidence="1">LFS511W</strain>
    </source>
</reference>
<dbReference type="Pfam" id="PF13279">
    <property type="entry name" value="4HBT_2"/>
    <property type="match status" value="1"/>
</dbReference>
<dbReference type="GO" id="GO:0047617">
    <property type="term" value="F:fatty acyl-CoA hydrolase activity"/>
    <property type="evidence" value="ECO:0007669"/>
    <property type="project" value="TreeGrafter"/>
</dbReference>
<dbReference type="InterPro" id="IPR029069">
    <property type="entry name" value="HotDog_dom_sf"/>
</dbReference>
<protein>
    <submittedName>
        <fullName evidence="1">Acyl-CoA thioesterase</fullName>
    </submittedName>
</protein>
<keyword evidence="2" id="KW-1185">Reference proteome</keyword>
<dbReference type="RefSeq" id="WP_212686766.1">
    <property type="nucleotide sequence ID" value="NZ_JAGSPN010000002.1"/>
</dbReference>
<dbReference type="Proteomes" id="UP000680067">
    <property type="component" value="Unassembled WGS sequence"/>
</dbReference>
<dbReference type="EMBL" id="JAGSPN010000002">
    <property type="protein sequence ID" value="MBR7781408.1"/>
    <property type="molecule type" value="Genomic_DNA"/>
</dbReference>
<evidence type="ECO:0000313" key="2">
    <source>
        <dbReference type="Proteomes" id="UP000680067"/>
    </source>
</evidence>
<sequence>MTEQSNEKKLVHTMTIPVRWGDMDALGHVNNTVYFRYMEQARIEWLAAMGCLPDENGNGPVIVSARCDFRKPLTYPDQVEVCTYIYSLGKSSFETAQEMRSVNDGYAVYAEGGATVVWVDSKTGKGTPFPDAIRTKYAELKGDQQGRRVR</sequence>
<comment type="caution">
    <text evidence="1">The sequence shown here is derived from an EMBL/GenBank/DDBJ whole genome shotgun (WGS) entry which is preliminary data.</text>
</comment>
<dbReference type="PANTHER" id="PTHR31793">
    <property type="entry name" value="4-HYDROXYBENZOYL-COA THIOESTERASE FAMILY MEMBER"/>
    <property type="match status" value="1"/>
</dbReference>